<dbReference type="PANTHER" id="PTHR38248:SF2">
    <property type="entry name" value="FUNK1 11"/>
    <property type="match status" value="1"/>
</dbReference>
<keyword evidence="13" id="KW-1185">Reference proteome</keyword>
<evidence type="ECO:0000256" key="6">
    <source>
        <dbReference type="ARBA" id="ARBA00030980"/>
    </source>
</evidence>
<evidence type="ECO:0000256" key="9">
    <source>
        <dbReference type="ARBA" id="ARBA00048679"/>
    </source>
</evidence>
<sequence>MANLSQNDRNIIAEHPLDTWLDHLQDPLRKAEQSYKPGSLSHDSIASISDQGPQKVISRVLGTLLVHEVALNLRSKIGSENVASDLSELFIRVQRGHYNYEHYRALSRLIIKKASDVDIWNAVFDLIITVSRTTPPTSIPPSFDGTPVTISSSSQQGAEQTRELVEARVFEEIRGCTYQDVDGFFSKHFEGKPWTERTKKIYQAVQERHVDGRWTDFPQTPVQNEVCKWWFGFQDEFLSSERGVYYTSTTKDLTGCEAKRQIDLFVKPNNEELSKVVHDWKDVEVIGELTETDKTKNITKAKLLQIARYVRDVFSIQPTRRYVHAFILRGNEMQAWVFDRSGPYSSTAFNIHDEPERFIRMIAAYVMMSDEELGLDTFIERKDGDQFITVVEDATGKKRRLQLDPAAIAYQRAIVCRGTSCFRAKIPSSKNFQYVAKFSWVSDKRQPEADLLRLARERGVEGVAKLFGHHQITSIADMREGLTFGKAYAFRNTTLSPISSFSQPQSLLSQSFGPLDDLSIAKESPKKRKSMDTGGSPFKRSRSNSQNPDKAKRKNETNSQTTSLYAHDDTSFDNRIFRCLVISPAGRALRDFRSIPELLKALRDAIKAHRSLYTKGKILHRDISENNIIITDREEADGFTGMLIDEDLAKEIGSGRSGARHQTGTMEFMAIEVLQGIDHTYRHDLESFFYVLLWMCARRTWEREFKCKPEDRPKRNILTKWYTGSFDDIVDAKEHHMGADGFQKILMEFPRAFDDVKPLCKTIRGILFPYKNGLLVGTPPDPPEELYNPIIEAFDNAIADIPPGEDSE</sequence>
<dbReference type="Pfam" id="PF17667">
    <property type="entry name" value="Pkinase_fungal"/>
    <property type="match status" value="1"/>
</dbReference>
<dbReference type="InterPro" id="IPR011009">
    <property type="entry name" value="Kinase-like_dom_sf"/>
</dbReference>
<reference evidence="12 13" key="1">
    <citation type="submission" date="2024-09" db="EMBL/GenBank/DDBJ databases">
        <title>Rethinking Asexuality: The Enigmatic Case of Functional Sexual Genes in Lepraria (Stereocaulaceae).</title>
        <authorList>
            <person name="Doellman M."/>
            <person name="Sun Y."/>
            <person name="Barcenas-Pena A."/>
            <person name="Lumbsch H.T."/>
            <person name="Grewe F."/>
        </authorList>
    </citation>
    <scope>NUCLEOTIDE SEQUENCE [LARGE SCALE GENOMIC DNA]</scope>
    <source>
        <strain evidence="12 13">Mercado 3170</strain>
    </source>
</reference>
<dbReference type="EC" id="2.7.11.1" evidence="3"/>
<comment type="function">
    <text evidence="1">Component of the EKC/KEOPS complex that is required for the formation of a threonylcarbamoyl group on adenosine at position 37 (t(6)A37) in tRNAs that read codons beginning with adenine. The complex is probably involved in the transfer of the threonylcarbamoyl moiety of threonylcarbamoyl-AMP (TC-AMP) to the N6 group of A37. BUD32 has ATPase activity in the context of the EKC/KEOPS complex and likely plays a supporting role to the catalytic subunit KAE1. The EKC/KEOPS complex also promotes both telomere uncapping and telomere elongation. The complex is required for efficient recruitment of transcriptional coactivators.</text>
</comment>
<evidence type="ECO:0000256" key="10">
    <source>
        <dbReference type="SAM" id="MobiDB-lite"/>
    </source>
</evidence>
<evidence type="ECO:0000256" key="4">
    <source>
        <dbReference type="ARBA" id="ARBA00013948"/>
    </source>
</evidence>
<dbReference type="InterPro" id="IPR008266">
    <property type="entry name" value="Tyr_kinase_AS"/>
</dbReference>
<evidence type="ECO:0000256" key="3">
    <source>
        <dbReference type="ARBA" id="ARBA00012513"/>
    </source>
</evidence>
<comment type="catalytic activity">
    <reaction evidence="9">
        <text>L-seryl-[protein] + ATP = O-phospho-L-seryl-[protein] + ADP + H(+)</text>
        <dbReference type="Rhea" id="RHEA:17989"/>
        <dbReference type="Rhea" id="RHEA-COMP:9863"/>
        <dbReference type="Rhea" id="RHEA-COMP:11604"/>
        <dbReference type="ChEBI" id="CHEBI:15378"/>
        <dbReference type="ChEBI" id="CHEBI:29999"/>
        <dbReference type="ChEBI" id="CHEBI:30616"/>
        <dbReference type="ChEBI" id="CHEBI:83421"/>
        <dbReference type="ChEBI" id="CHEBI:456216"/>
        <dbReference type="EC" id="2.7.11.1"/>
    </reaction>
</comment>
<feature type="region of interest" description="Disordered" evidence="10">
    <location>
        <begin position="519"/>
        <end position="565"/>
    </location>
</feature>
<evidence type="ECO:0000256" key="7">
    <source>
        <dbReference type="ARBA" id="ARBA00033194"/>
    </source>
</evidence>
<dbReference type="InterPro" id="IPR000719">
    <property type="entry name" value="Prot_kinase_dom"/>
</dbReference>
<evidence type="ECO:0000256" key="2">
    <source>
        <dbReference type="ARBA" id="ARBA00011534"/>
    </source>
</evidence>
<dbReference type="Proteomes" id="UP001590950">
    <property type="component" value="Unassembled WGS sequence"/>
</dbReference>
<comment type="caution">
    <text evidence="12">The sequence shown here is derived from an EMBL/GenBank/DDBJ whole genome shotgun (WGS) entry which is preliminary data.</text>
</comment>
<proteinExistence type="predicted"/>
<comment type="catalytic activity">
    <reaction evidence="8">
        <text>L-threonyl-[protein] + ATP = O-phospho-L-threonyl-[protein] + ADP + H(+)</text>
        <dbReference type="Rhea" id="RHEA:46608"/>
        <dbReference type="Rhea" id="RHEA-COMP:11060"/>
        <dbReference type="Rhea" id="RHEA-COMP:11605"/>
        <dbReference type="ChEBI" id="CHEBI:15378"/>
        <dbReference type="ChEBI" id="CHEBI:30013"/>
        <dbReference type="ChEBI" id="CHEBI:30616"/>
        <dbReference type="ChEBI" id="CHEBI:61977"/>
        <dbReference type="ChEBI" id="CHEBI:456216"/>
        <dbReference type="EC" id="2.7.11.1"/>
    </reaction>
</comment>
<feature type="region of interest" description="Disordered" evidence="10">
    <location>
        <begin position="138"/>
        <end position="159"/>
    </location>
</feature>
<evidence type="ECO:0000259" key="11">
    <source>
        <dbReference type="PROSITE" id="PS50011"/>
    </source>
</evidence>
<feature type="compositionally biased region" description="Polar residues" evidence="10">
    <location>
        <begin position="148"/>
        <end position="159"/>
    </location>
</feature>
<gene>
    <name evidence="12" type="ORF">N7G274_003783</name>
</gene>
<feature type="domain" description="Protein kinase" evidence="11">
    <location>
        <begin position="452"/>
        <end position="808"/>
    </location>
</feature>
<dbReference type="PANTHER" id="PTHR38248">
    <property type="entry name" value="FUNK1 6"/>
    <property type="match status" value="1"/>
</dbReference>
<name>A0ABR4AF55_9LECA</name>
<evidence type="ECO:0000313" key="12">
    <source>
        <dbReference type="EMBL" id="KAL2043476.1"/>
    </source>
</evidence>
<protein>
    <recommendedName>
        <fullName evidence="5">EKC/KEOPS complex subunit BUD32</fullName>
        <ecNumber evidence="3">2.7.11.1</ecNumber>
    </recommendedName>
    <alternativeName>
        <fullName evidence="6 7">Atypical Serine/threonine protein kinase BUD32</fullName>
    </alternativeName>
    <alternativeName>
        <fullName evidence="4">EKC/KEOPS complex subunit bud32</fullName>
    </alternativeName>
</protein>
<dbReference type="PROSITE" id="PS00109">
    <property type="entry name" value="PROTEIN_KINASE_TYR"/>
    <property type="match status" value="1"/>
</dbReference>
<accession>A0ABR4AF55</accession>
<organism evidence="12 13">
    <name type="scientific">Stereocaulon virgatum</name>
    <dbReference type="NCBI Taxonomy" id="373712"/>
    <lineage>
        <taxon>Eukaryota</taxon>
        <taxon>Fungi</taxon>
        <taxon>Dikarya</taxon>
        <taxon>Ascomycota</taxon>
        <taxon>Pezizomycotina</taxon>
        <taxon>Lecanoromycetes</taxon>
        <taxon>OSLEUM clade</taxon>
        <taxon>Lecanoromycetidae</taxon>
        <taxon>Lecanorales</taxon>
        <taxon>Lecanorineae</taxon>
        <taxon>Stereocaulaceae</taxon>
        <taxon>Stereocaulon</taxon>
    </lineage>
</organism>
<dbReference type="InterPro" id="IPR040976">
    <property type="entry name" value="Pkinase_fungal"/>
</dbReference>
<dbReference type="Gene3D" id="1.10.510.10">
    <property type="entry name" value="Transferase(Phosphotransferase) domain 1"/>
    <property type="match status" value="1"/>
</dbReference>
<dbReference type="EMBL" id="JBEFKJ010000011">
    <property type="protein sequence ID" value="KAL2043476.1"/>
    <property type="molecule type" value="Genomic_DNA"/>
</dbReference>
<comment type="subunit">
    <text evidence="2">Component of the EKC/KEOPS complex composed of at least BUD32, CGI121, GON7, KAE1 and PCC1; the whole complex dimerizes.</text>
</comment>
<dbReference type="SUPFAM" id="SSF56112">
    <property type="entry name" value="Protein kinase-like (PK-like)"/>
    <property type="match status" value="1"/>
</dbReference>
<evidence type="ECO:0000256" key="5">
    <source>
        <dbReference type="ARBA" id="ARBA00019973"/>
    </source>
</evidence>
<dbReference type="PROSITE" id="PS50011">
    <property type="entry name" value="PROTEIN_KINASE_DOM"/>
    <property type="match status" value="1"/>
</dbReference>
<evidence type="ECO:0000256" key="8">
    <source>
        <dbReference type="ARBA" id="ARBA00047899"/>
    </source>
</evidence>
<evidence type="ECO:0000256" key="1">
    <source>
        <dbReference type="ARBA" id="ARBA00003747"/>
    </source>
</evidence>
<evidence type="ECO:0000313" key="13">
    <source>
        <dbReference type="Proteomes" id="UP001590950"/>
    </source>
</evidence>